<comment type="caution">
    <text evidence="1">The sequence shown here is derived from an EMBL/GenBank/DDBJ whole genome shotgun (WGS) entry which is preliminary data.</text>
</comment>
<reference evidence="1" key="1">
    <citation type="journal article" date="2019" name="Sci. Rep.">
        <title>Draft genome of Tanacetum cinerariifolium, the natural source of mosquito coil.</title>
        <authorList>
            <person name="Yamashiro T."/>
            <person name="Shiraishi A."/>
            <person name="Satake H."/>
            <person name="Nakayama K."/>
        </authorList>
    </citation>
    <scope>NUCLEOTIDE SEQUENCE</scope>
</reference>
<organism evidence="1">
    <name type="scientific">Tanacetum cinerariifolium</name>
    <name type="common">Dalmatian daisy</name>
    <name type="synonym">Chrysanthemum cinerariifolium</name>
    <dbReference type="NCBI Taxonomy" id="118510"/>
    <lineage>
        <taxon>Eukaryota</taxon>
        <taxon>Viridiplantae</taxon>
        <taxon>Streptophyta</taxon>
        <taxon>Embryophyta</taxon>
        <taxon>Tracheophyta</taxon>
        <taxon>Spermatophyta</taxon>
        <taxon>Magnoliopsida</taxon>
        <taxon>eudicotyledons</taxon>
        <taxon>Gunneridae</taxon>
        <taxon>Pentapetalae</taxon>
        <taxon>asterids</taxon>
        <taxon>campanulids</taxon>
        <taxon>Asterales</taxon>
        <taxon>Asteraceae</taxon>
        <taxon>Asteroideae</taxon>
        <taxon>Anthemideae</taxon>
        <taxon>Anthemidinae</taxon>
        <taxon>Tanacetum</taxon>
    </lineage>
</organism>
<dbReference type="AlphaFoldDB" id="A0A699K1X4"/>
<feature type="non-terminal residue" evidence="1">
    <location>
        <position position="119"/>
    </location>
</feature>
<gene>
    <name evidence="1" type="ORF">Tci_643711</name>
</gene>
<sequence length="119" mass="13692">MLMSSEGGDEGDGEWQLMVATVEKGWSELAGISPEVVRKDERRWRLGNGYDLNGTNLSKKDKTGQKREACRSQKKFKAVAVGRERKTKENAKRMVENAYTIKKLFKFREKKKRQGPKLQ</sequence>
<accession>A0A699K1X4</accession>
<evidence type="ECO:0000313" key="1">
    <source>
        <dbReference type="EMBL" id="GFA71739.1"/>
    </source>
</evidence>
<proteinExistence type="predicted"/>
<dbReference type="EMBL" id="BKCJ010474594">
    <property type="protein sequence ID" value="GFA71739.1"/>
    <property type="molecule type" value="Genomic_DNA"/>
</dbReference>
<name>A0A699K1X4_TANCI</name>
<protein>
    <submittedName>
        <fullName evidence="1">Uncharacterized protein</fullName>
    </submittedName>
</protein>